<evidence type="ECO:0000256" key="8">
    <source>
        <dbReference type="ARBA" id="ARBA00022475"/>
    </source>
</evidence>
<dbReference type="Pfam" id="PF00664">
    <property type="entry name" value="ABC_membrane"/>
    <property type="match status" value="2"/>
</dbReference>
<dbReference type="Proteomes" id="UP000472260">
    <property type="component" value="Unassembled WGS sequence"/>
</dbReference>
<dbReference type="GO" id="GO:0010008">
    <property type="term" value="C:endosome membrane"/>
    <property type="evidence" value="ECO:0007669"/>
    <property type="project" value="UniProtKB-SubCell"/>
</dbReference>
<feature type="domain" description="ABC transmembrane type-1" evidence="32">
    <location>
        <begin position="662"/>
        <end position="950"/>
    </location>
</feature>
<evidence type="ECO:0000256" key="14">
    <source>
        <dbReference type="ARBA" id="ARBA00022840"/>
    </source>
</evidence>
<evidence type="ECO:0000256" key="10">
    <source>
        <dbReference type="ARBA" id="ARBA00022692"/>
    </source>
</evidence>
<evidence type="ECO:0000256" key="26">
    <source>
        <dbReference type="ARBA" id="ARBA00052708"/>
    </source>
</evidence>
<accession>A0A671REC5</accession>
<keyword evidence="9" id="KW-0597">Phosphoprotein</keyword>
<keyword evidence="13" id="KW-0967">Endosome</keyword>
<evidence type="ECO:0000256" key="23">
    <source>
        <dbReference type="ARBA" id="ARBA00050745"/>
    </source>
</evidence>
<organism evidence="33 34">
    <name type="scientific">Sinocyclocheilus anshuiensis</name>
    <dbReference type="NCBI Taxonomy" id="1608454"/>
    <lineage>
        <taxon>Eukaryota</taxon>
        <taxon>Metazoa</taxon>
        <taxon>Chordata</taxon>
        <taxon>Craniata</taxon>
        <taxon>Vertebrata</taxon>
        <taxon>Euteleostomi</taxon>
        <taxon>Actinopterygii</taxon>
        <taxon>Neopterygii</taxon>
        <taxon>Teleostei</taxon>
        <taxon>Ostariophysi</taxon>
        <taxon>Cypriniformes</taxon>
        <taxon>Cyprinidae</taxon>
        <taxon>Cyprininae</taxon>
        <taxon>Sinocyclocheilus</taxon>
    </lineage>
</organism>
<evidence type="ECO:0000256" key="30">
    <source>
        <dbReference type="SAM" id="Phobius"/>
    </source>
</evidence>
<comment type="catalytic activity">
    <reaction evidence="26">
        <text>N-acetyl-L-aspartate(in) + ATP + H2O = N-acetyl-L-aspartate(out) + ADP + phosphate + H(+)</text>
        <dbReference type="Rhea" id="RHEA:66744"/>
        <dbReference type="ChEBI" id="CHEBI:15377"/>
        <dbReference type="ChEBI" id="CHEBI:15378"/>
        <dbReference type="ChEBI" id="CHEBI:16953"/>
        <dbReference type="ChEBI" id="CHEBI:30616"/>
        <dbReference type="ChEBI" id="CHEBI:43474"/>
        <dbReference type="ChEBI" id="CHEBI:456216"/>
    </reaction>
    <physiologicalReaction direction="left-to-right" evidence="26">
        <dbReference type="Rhea" id="RHEA:66745"/>
    </physiologicalReaction>
</comment>
<feature type="transmembrane region" description="Helical" evidence="30">
    <location>
        <begin position="658"/>
        <end position="682"/>
    </location>
</feature>
<comment type="subcellular location">
    <subcellularLocation>
        <location evidence="1">Apical cell membrane</location>
        <topology evidence="1">Multi-pass membrane protein</topology>
    </subcellularLocation>
    <subcellularLocation>
        <location evidence="3">Basolateral cell membrane</location>
        <topology evidence="3">Multi-pass membrane protein</topology>
    </subcellularLocation>
    <subcellularLocation>
        <location evidence="2">Cytoplasmic granule</location>
    </subcellularLocation>
    <subcellularLocation>
        <location evidence="4">Endosome membrane</location>
    </subcellularLocation>
    <subcellularLocation>
        <location evidence="20">Golgi apparatus lumen</location>
    </subcellularLocation>
</comment>
<reference evidence="33" key="1">
    <citation type="submission" date="2025-08" db="UniProtKB">
        <authorList>
            <consortium name="Ensembl"/>
        </authorList>
    </citation>
    <scope>IDENTIFICATION</scope>
</reference>
<evidence type="ECO:0000256" key="9">
    <source>
        <dbReference type="ARBA" id="ARBA00022553"/>
    </source>
</evidence>
<dbReference type="InterPro" id="IPR017871">
    <property type="entry name" value="ABC_transporter-like_CS"/>
</dbReference>
<feature type="domain" description="ABC transmembrane type-1" evidence="32">
    <location>
        <begin position="51"/>
        <end position="314"/>
    </location>
</feature>
<evidence type="ECO:0000259" key="31">
    <source>
        <dbReference type="PROSITE" id="PS50893"/>
    </source>
</evidence>
<feature type="domain" description="ABC transporter" evidence="31">
    <location>
        <begin position="988"/>
        <end position="1222"/>
    </location>
</feature>
<dbReference type="GO" id="GO:0005524">
    <property type="term" value="F:ATP binding"/>
    <property type="evidence" value="ECO:0007669"/>
    <property type="project" value="UniProtKB-KW"/>
</dbReference>
<keyword evidence="7" id="KW-0813">Transport</keyword>
<sequence length="1229" mass="137713">NIHFLTFYSSHPVDDAGFFSFTSFAWMSPMMWKLFRNRLDEDSLFLSPHDGSILVNEILSYIEQPESSTLLHGVGLCVALFVGEFSKAFFASLLWAVNLRTAVRVKGAFSMLAFKKIISLRSLTSISIGETINVLTSDGYRMFEAIMFGTFLLCVPFLLIICIIYACVILGYTALIGILVYLIFLPIQFSIARLIGVFRRRTVSVTDRRVRTMNEVLTCIKLIKMYAWEESFEKTVTDIRKKEKLLLQKAGYVQSLNTSFTTIVPTLATILTFIVHTALNLPLLPSTAYTIIAVFNCMRMSMGLLPFSVKAVAEGKVALTRLKVGLFHISLMLSKTKDNYLSIVLNHSLAVEKASFSWSLPDAMNSTEKPKESSENADFKPSLRNISFTLSKGSLLGGCGNVGSGKTSLISSILEQMHLLSGSVSANGTLAYVSQQAWIFHGTVRDNILMGEPFDQTRYARVIHACSLKPDLEILPYGDQTEIGERGINLSGGQKQRVSLARAVYSNRDIFLLDDPLSAVDAHVGKHIFEECIKKELKGKSVILVTHQLQYLEFCDQVLLLDNGEIKEAGTHSDLMKAKGRYAHLINNFQLEQSNVTTLTYSSQLKNPLYSYWLTLTHTMVCMCVTGKKDQLVTREVSLEGSVTWRTYHEYCKAAGGYILLFIVILFFILLVGSTVFSSWWLSYWLEQGSGVNTSNSSSSGNISENPDLPFYQMIYGIIIVVMVLLCIAKGYTFTKVTLRASSKLHDTMFKRILGSPMSFFDTTPTGRLVNRFSKDQDEVDAVLPFNMENFLQFCLIVTFTLLTICVVFPYLLIAVAVLAVIFATILYVFQRSIRQMKRMENVSRSPWISLTTSTIQGLSTIHAYDKRKQFKMLSDTNSNHFMLFNCGTRWLSFWLDFLSATVTLIVALFVVLSSNEAINPSQKGLALSYTIQLTGILQFVVRLSTEVEAKFTSVERLLEYITNCVSEGPRSVKDANTSAGWPQEGAITFKNYSMRYRDNTPIVLNNLHINIKPGEKVGIVGRTGSGKSSLGVALFRLAEPAEGTIFIDDVDICKLGLRDLRSQLSIIPQDPVLFIGTVRYNLDPFNNYKDEELWLALEKTFIKDTIAKLPEKLHSPVVENGENFSVGERQLMCMARALLRNSRIILLDEATASIDSETDSMIQHTIRDGFQHCTMLTIAHRINTVLESDRILVMDQGKVVEFDPPQDLIQRPNSLFASLLAAANQVNS</sequence>
<comment type="catalytic activity">
    <reaction evidence="27">
        <text>3',5'-cyclic GMP(in) + ATP + H2O = 3',5'-cyclic GMP(out) + ADP + phosphate + H(+)</text>
        <dbReference type="Rhea" id="RHEA:66188"/>
        <dbReference type="ChEBI" id="CHEBI:15377"/>
        <dbReference type="ChEBI" id="CHEBI:15378"/>
        <dbReference type="ChEBI" id="CHEBI:30616"/>
        <dbReference type="ChEBI" id="CHEBI:43474"/>
        <dbReference type="ChEBI" id="CHEBI:57746"/>
        <dbReference type="ChEBI" id="CHEBI:456216"/>
    </reaction>
    <physiologicalReaction direction="left-to-right" evidence="27">
        <dbReference type="Rhea" id="RHEA:66189"/>
    </physiologicalReaction>
</comment>
<evidence type="ECO:0000256" key="4">
    <source>
        <dbReference type="ARBA" id="ARBA00004608"/>
    </source>
</evidence>
<dbReference type="InterPro" id="IPR003593">
    <property type="entry name" value="AAA+_ATPase"/>
</dbReference>
<dbReference type="InterPro" id="IPR011527">
    <property type="entry name" value="ABC1_TM_dom"/>
</dbReference>
<comment type="catalytic activity">
    <reaction evidence="22">
        <text>(2S)-2-[5-amino-1-(beta-D-ribosyl)imidazole-4-carboxamido]succinate(in) + ATP + H2O = (2S)-2-[5-amino-1-(beta-D-ribosyl)imidazole-4-carboxamido]succinate(out) + ADP + phosphate + H(+)</text>
        <dbReference type="Rhea" id="RHEA:66752"/>
        <dbReference type="ChEBI" id="CHEBI:15377"/>
        <dbReference type="ChEBI" id="CHEBI:15378"/>
        <dbReference type="ChEBI" id="CHEBI:30616"/>
        <dbReference type="ChEBI" id="CHEBI:43474"/>
        <dbReference type="ChEBI" id="CHEBI:167466"/>
        <dbReference type="ChEBI" id="CHEBI:456216"/>
    </reaction>
    <physiologicalReaction direction="left-to-right" evidence="22">
        <dbReference type="Rhea" id="RHEA:66753"/>
    </physiologicalReaction>
</comment>
<comment type="catalytic activity">
    <reaction evidence="25">
        <text>N-acetyl-L-aspartyl-L-glutamyl-L-glutamate(in) + ATP + H2O = N-acetyl-L-aspartyl-L-glutamyl-L-glutamate(out) + ADP + phosphate + H(+)</text>
        <dbReference type="Rhea" id="RHEA:66732"/>
        <dbReference type="ChEBI" id="CHEBI:15377"/>
        <dbReference type="ChEBI" id="CHEBI:15378"/>
        <dbReference type="ChEBI" id="CHEBI:30616"/>
        <dbReference type="ChEBI" id="CHEBI:43474"/>
        <dbReference type="ChEBI" id="CHEBI:76935"/>
        <dbReference type="ChEBI" id="CHEBI:456216"/>
    </reaction>
    <physiologicalReaction direction="left-to-right" evidence="25">
        <dbReference type="Rhea" id="RHEA:66733"/>
    </physiologicalReaction>
</comment>
<dbReference type="SUPFAM" id="SSF90123">
    <property type="entry name" value="ABC transporter transmembrane region"/>
    <property type="match status" value="2"/>
</dbReference>
<evidence type="ECO:0000256" key="20">
    <source>
        <dbReference type="ARBA" id="ARBA00023769"/>
    </source>
</evidence>
<keyword evidence="34" id="KW-1185">Reference proteome</keyword>
<feature type="transmembrane region" description="Helical" evidence="30">
    <location>
        <begin position="714"/>
        <end position="734"/>
    </location>
</feature>
<proteinExistence type="inferred from homology"/>
<evidence type="ECO:0000256" key="13">
    <source>
        <dbReference type="ARBA" id="ARBA00022753"/>
    </source>
</evidence>
<dbReference type="CDD" id="cd03244">
    <property type="entry name" value="ABCC_MRP_domain2"/>
    <property type="match status" value="1"/>
</dbReference>
<dbReference type="GO" id="GO:0008559">
    <property type="term" value="F:ABC-type xenobiotic transporter activity"/>
    <property type="evidence" value="ECO:0007669"/>
    <property type="project" value="UniProtKB-EC"/>
</dbReference>
<dbReference type="CDD" id="cd18592">
    <property type="entry name" value="ABC_6TM_MRP5_8_9_D1"/>
    <property type="match status" value="1"/>
</dbReference>
<feature type="transmembrane region" description="Helical" evidence="30">
    <location>
        <begin position="891"/>
        <end position="913"/>
    </location>
</feature>
<evidence type="ECO:0000256" key="19">
    <source>
        <dbReference type="ARBA" id="ARBA00023180"/>
    </source>
</evidence>
<feature type="transmembrane region" description="Helical" evidence="30">
    <location>
        <begin position="145"/>
        <end position="172"/>
    </location>
</feature>
<evidence type="ECO:0000256" key="2">
    <source>
        <dbReference type="ARBA" id="ARBA00004463"/>
    </source>
</evidence>
<dbReference type="InterPro" id="IPR003439">
    <property type="entry name" value="ABC_transporter-like_ATP-bd"/>
</dbReference>
<evidence type="ECO:0000256" key="16">
    <source>
        <dbReference type="ARBA" id="ARBA00022989"/>
    </source>
</evidence>
<dbReference type="SMART" id="SM00382">
    <property type="entry name" value="AAA"/>
    <property type="match status" value="2"/>
</dbReference>
<dbReference type="AlphaFoldDB" id="A0A671REC5"/>
<gene>
    <name evidence="33" type="primary">abcc12</name>
</gene>
<keyword evidence="12" id="KW-0547">Nucleotide-binding</keyword>
<dbReference type="FunFam" id="1.20.1560.10:FF:000012">
    <property type="entry name" value="ATP binding cassette subfamily C member 5"/>
    <property type="match status" value="1"/>
</dbReference>
<dbReference type="SUPFAM" id="SSF52540">
    <property type="entry name" value="P-loop containing nucleoside triphosphate hydrolases"/>
    <property type="match status" value="2"/>
</dbReference>
<dbReference type="GO" id="GO:0016323">
    <property type="term" value="C:basolateral plasma membrane"/>
    <property type="evidence" value="ECO:0007669"/>
    <property type="project" value="UniProtKB-SubCell"/>
</dbReference>
<dbReference type="GO" id="GO:0016887">
    <property type="term" value="F:ATP hydrolysis activity"/>
    <property type="evidence" value="ECO:0007669"/>
    <property type="project" value="InterPro"/>
</dbReference>
<evidence type="ECO:0000256" key="18">
    <source>
        <dbReference type="ARBA" id="ARBA00023136"/>
    </source>
</evidence>
<dbReference type="PANTHER" id="PTHR24223:SF10">
    <property type="entry name" value="ATP-BINDING CASSETTE SUB-FAMILY C MEMBER 12"/>
    <property type="match status" value="1"/>
</dbReference>
<comment type="catalytic activity">
    <reaction evidence="21">
        <text>ATP + H2O + xenobioticSide 1 = ADP + phosphate + xenobioticSide 2.</text>
        <dbReference type="EC" id="7.6.2.2"/>
    </reaction>
</comment>
<keyword evidence="18 30" id="KW-0472">Membrane</keyword>
<comment type="similarity">
    <text evidence="5">Belongs to the ABC transporter superfamily. ABCC family. Conjugate transporter (TC 3.A.1.208) subfamily.</text>
</comment>
<evidence type="ECO:0000256" key="12">
    <source>
        <dbReference type="ARBA" id="ARBA00022741"/>
    </source>
</evidence>
<dbReference type="Pfam" id="PF00005">
    <property type="entry name" value="ABC_tran"/>
    <property type="match status" value="2"/>
</dbReference>
<keyword evidence="10 30" id="KW-0812">Transmembrane</keyword>
<evidence type="ECO:0000256" key="25">
    <source>
        <dbReference type="ARBA" id="ARBA00052576"/>
    </source>
</evidence>
<keyword evidence="14" id="KW-0067">ATP-binding</keyword>
<dbReference type="Gene3D" id="1.20.1560.10">
    <property type="entry name" value="ABC transporter type 1, transmembrane domain"/>
    <property type="match status" value="2"/>
</dbReference>
<dbReference type="PROSITE" id="PS50929">
    <property type="entry name" value="ABC_TM1F"/>
    <property type="match status" value="2"/>
</dbReference>
<evidence type="ECO:0000256" key="21">
    <source>
        <dbReference type="ARBA" id="ARBA00034018"/>
    </source>
</evidence>
<keyword evidence="19" id="KW-0325">Glycoprotein</keyword>
<evidence type="ECO:0000256" key="24">
    <source>
        <dbReference type="ARBA" id="ARBA00051604"/>
    </source>
</evidence>
<evidence type="ECO:0000313" key="33">
    <source>
        <dbReference type="Ensembl" id="ENSSANP00000081528.1"/>
    </source>
</evidence>
<feature type="domain" description="ABC transporter" evidence="31">
    <location>
        <begin position="364"/>
        <end position="588"/>
    </location>
</feature>
<protein>
    <recommendedName>
        <fullName evidence="28">ATP-binding cassette sub-family C member 5</fullName>
        <ecNumber evidence="6">7.6.2.2</ecNumber>
    </recommendedName>
    <alternativeName>
        <fullName evidence="29">Multidrug resistance-associated protein 5</fullName>
    </alternativeName>
</protein>
<dbReference type="EC" id="7.6.2.2" evidence="6"/>
<dbReference type="FunFam" id="3.40.50.300:FF:000074">
    <property type="entry name" value="Multidrug resistance-associated protein 5 isoform 1"/>
    <property type="match status" value="1"/>
</dbReference>
<dbReference type="Ensembl" id="ENSSANT00000086636.1">
    <property type="protein sequence ID" value="ENSSANP00000081528.1"/>
    <property type="gene ID" value="ENSSANG00000040269.1"/>
</dbReference>
<dbReference type="PROSITE" id="PS50893">
    <property type="entry name" value="ABC_TRANSPORTER_2"/>
    <property type="match status" value="2"/>
</dbReference>
<evidence type="ECO:0000256" key="11">
    <source>
        <dbReference type="ARBA" id="ARBA00022737"/>
    </source>
</evidence>
<keyword evidence="16 30" id="KW-1133">Transmembrane helix</keyword>
<comment type="catalytic activity">
    <reaction evidence="23">
        <text>N-acetyl-L-aspartyl-L-glutamate(in) + ATP + H2O = N-acetyl-L-aspartyl-L-glutamate(out) + ADP + phosphate + H(+)</text>
        <dbReference type="Rhea" id="RHEA:66728"/>
        <dbReference type="ChEBI" id="CHEBI:15377"/>
        <dbReference type="ChEBI" id="CHEBI:15378"/>
        <dbReference type="ChEBI" id="CHEBI:30616"/>
        <dbReference type="ChEBI" id="CHEBI:43474"/>
        <dbReference type="ChEBI" id="CHEBI:76931"/>
        <dbReference type="ChEBI" id="CHEBI:456216"/>
    </reaction>
    <physiologicalReaction direction="left-to-right" evidence="23">
        <dbReference type="Rhea" id="RHEA:66729"/>
    </physiologicalReaction>
</comment>
<name>A0A671REC5_9TELE</name>
<dbReference type="CDD" id="cd18599">
    <property type="entry name" value="ABC_6TM_MRP5_8_9_D2"/>
    <property type="match status" value="1"/>
</dbReference>
<dbReference type="Gene3D" id="3.40.50.300">
    <property type="entry name" value="P-loop containing nucleotide triphosphate hydrolases"/>
    <property type="match status" value="2"/>
</dbReference>
<evidence type="ECO:0000256" key="29">
    <source>
        <dbReference type="ARBA" id="ARBA00082793"/>
    </source>
</evidence>
<evidence type="ECO:0000256" key="15">
    <source>
        <dbReference type="ARBA" id="ARBA00022967"/>
    </source>
</evidence>
<feature type="transmembrane region" description="Helical" evidence="30">
    <location>
        <begin position="178"/>
        <end position="198"/>
    </location>
</feature>
<evidence type="ECO:0000256" key="27">
    <source>
        <dbReference type="ARBA" id="ARBA00052963"/>
    </source>
</evidence>
<dbReference type="CDD" id="cd03250">
    <property type="entry name" value="ABCC_MRP_domain1"/>
    <property type="match status" value="1"/>
</dbReference>
<feature type="transmembrane region" description="Helical" evidence="30">
    <location>
        <begin position="811"/>
        <end position="830"/>
    </location>
</feature>
<reference evidence="33" key="2">
    <citation type="submission" date="2025-09" db="UniProtKB">
        <authorList>
            <consortium name="Ensembl"/>
        </authorList>
    </citation>
    <scope>IDENTIFICATION</scope>
</reference>
<comment type="catalytic activity">
    <reaction evidence="24">
        <text>3',5'-cyclic AMP(in) + ATP + H2O = 3',5'-cyclic AMP(out) + ADP + phosphate + H(+)</text>
        <dbReference type="Rhea" id="RHEA:66184"/>
        <dbReference type="ChEBI" id="CHEBI:15377"/>
        <dbReference type="ChEBI" id="CHEBI:15378"/>
        <dbReference type="ChEBI" id="CHEBI:30616"/>
        <dbReference type="ChEBI" id="CHEBI:43474"/>
        <dbReference type="ChEBI" id="CHEBI:58165"/>
        <dbReference type="ChEBI" id="CHEBI:456216"/>
    </reaction>
    <physiologicalReaction direction="left-to-right" evidence="24">
        <dbReference type="Rhea" id="RHEA:66185"/>
    </physiologicalReaction>
</comment>
<evidence type="ECO:0000313" key="34">
    <source>
        <dbReference type="Proteomes" id="UP000472260"/>
    </source>
</evidence>
<evidence type="ECO:0000256" key="17">
    <source>
        <dbReference type="ARBA" id="ARBA00023034"/>
    </source>
</evidence>
<keyword evidence="11" id="KW-0677">Repeat</keyword>
<dbReference type="InterPro" id="IPR027417">
    <property type="entry name" value="P-loop_NTPase"/>
</dbReference>
<dbReference type="FunFam" id="1.20.1560.10:FF:000015">
    <property type="entry name" value="multidrug resistance-associated protein 5 isoform X1"/>
    <property type="match status" value="1"/>
</dbReference>
<evidence type="ECO:0000256" key="22">
    <source>
        <dbReference type="ARBA" id="ARBA00050661"/>
    </source>
</evidence>
<dbReference type="GO" id="GO:0016324">
    <property type="term" value="C:apical plasma membrane"/>
    <property type="evidence" value="ECO:0007669"/>
    <property type="project" value="UniProtKB-SubCell"/>
</dbReference>
<dbReference type="GO" id="GO:0005796">
    <property type="term" value="C:Golgi lumen"/>
    <property type="evidence" value="ECO:0007669"/>
    <property type="project" value="UniProtKB-SubCell"/>
</dbReference>
<dbReference type="PROSITE" id="PS00211">
    <property type="entry name" value="ABC_TRANSPORTER_1"/>
    <property type="match status" value="2"/>
</dbReference>
<evidence type="ECO:0000259" key="32">
    <source>
        <dbReference type="PROSITE" id="PS50929"/>
    </source>
</evidence>
<evidence type="ECO:0000256" key="6">
    <source>
        <dbReference type="ARBA" id="ARBA00012191"/>
    </source>
</evidence>
<dbReference type="PANTHER" id="PTHR24223">
    <property type="entry name" value="ATP-BINDING CASSETTE SUB-FAMILY C"/>
    <property type="match status" value="1"/>
</dbReference>
<evidence type="ECO:0000256" key="1">
    <source>
        <dbReference type="ARBA" id="ARBA00004424"/>
    </source>
</evidence>
<feature type="transmembrane region" description="Helical" evidence="30">
    <location>
        <begin position="250"/>
        <end position="275"/>
    </location>
</feature>
<dbReference type="InterPro" id="IPR050173">
    <property type="entry name" value="ABC_transporter_C-like"/>
</dbReference>
<feature type="transmembrane region" description="Helical" evidence="30">
    <location>
        <begin position="782"/>
        <end position="805"/>
    </location>
</feature>
<evidence type="ECO:0000256" key="7">
    <source>
        <dbReference type="ARBA" id="ARBA00022448"/>
    </source>
</evidence>
<keyword evidence="15" id="KW-1278">Translocase</keyword>
<evidence type="ECO:0000256" key="28">
    <source>
        <dbReference type="ARBA" id="ARBA00069159"/>
    </source>
</evidence>
<keyword evidence="8" id="KW-1003">Cell membrane</keyword>
<evidence type="ECO:0000256" key="3">
    <source>
        <dbReference type="ARBA" id="ARBA00004554"/>
    </source>
</evidence>
<dbReference type="InterPro" id="IPR036640">
    <property type="entry name" value="ABC1_TM_sf"/>
</dbReference>
<feature type="transmembrane region" description="Helical" evidence="30">
    <location>
        <begin position="281"/>
        <end position="298"/>
    </location>
</feature>
<dbReference type="FunFam" id="3.40.50.300:FF:000605">
    <property type="entry name" value="multidrug resistance-associated protein 5 isoform X1"/>
    <property type="match status" value="1"/>
</dbReference>
<keyword evidence="17" id="KW-0333">Golgi apparatus</keyword>
<evidence type="ECO:0000256" key="5">
    <source>
        <dbReference type="ARBA" id="ARBA00009726"/>
    </source>
</evidence>